<dbReference type="GO" id="GO:0016020">
    <property type="term" value="C:membrane"/>
    <property type="evidence" value="ECO:0007669"/>
    <property type="project" value="UniProtKB-SubCell"/>
</dbReference>
<dbReference type="AlphaFoldDB" id="A0A6A5W6Q1"/>
<name>A0A6A5W6Q1_9PLEO</name>
<evidence type="ECO:0000259" key="8">
    <source>
        <dbReference type="Pfam" id="PF20684"/>
    </source>
</evidence>
<evidence type="ECO:0000256" key="1">
    <source>
        <dbReference type="ARBA" id="ARBA00004141"/>
    </source>
</evidence>
<dbReference type="OrthoDB" id="444631at2759"/>
<keyword evidence="3 7" id="KW-1133">Transmembrane helix</keyword>
<feature type="compositionally biased region" description="Low complexity" evidence="6">
    <location>
        <begin position="308"/>
        <end position="322"/>
    </location>
</feature>
<comment type="subcellular location">
    <subcellularLocation>
        <location evidence="1">Membrane</location>
        <topology evidence="1">Multi-pass membrane protein</topology>
    </subcellularLocation>
</comment>
<sequence>MSHDLSKLDPSKIDPTKYPAAVPPPGVVPNLVNPVSRAHATIIFNAVFTAFMLVFVVMRMYTKAFVVKQFGWDDFCCAMGTMLAVAYVGFIIFVFDQGLGAHQWDTPIAVFLNNNTFRILQTIYDIHGVTVTFAKLSILLLYFRLFKVYRTLRVMIHIGIWSTILLHGIATITAMALCTKPTALEYVKCAGTTTTVALVTSAGNAASDVYILAIPIMAVWRLHMDIKRKIGVMAVFSAGLLACGAGIAGLVVRVLQQKHLDDITWWLSPLMICTVLELHIGLIVSCLPILPRLVKQVQSSSSYASWRSWVQSTRSDSSISSGSEKKSNSMDSEKE</sequence>
<evidence type="ECO:0000256" key="6">
    <source>
        <dbReference type="SAM" id="MobiDB-lite"/>
    </source>
</evidence>
<dbReference type="EMBL" id="ML977624">
    <property type="protein sequence ID" value="KAF1996574.1"/>
    <property type="molecule type" value="Genomic_DNA"/>
</dbReference>
<evidence type="ECO:0000313" key="9">
    <source>
        <dbReference type="EMBL" id="KAF1996574.1"/>
    </source>
</evidence>
<dbReference type="PANTHER" id="PTHR33048">
    <property type="entry name" value="PTH11-LIKE INTEGRAL MEMBRANE PROTEIN (AFU_ORTHOLOGUE AFUA_5G11245)"/>
    <property type="match status" value="1"/>
</dbReference>
<feature type="transmembrane region" description="Helical" evidence="7">
    <location>
        <begin position="197"/>
        <end position="220"/>
    </location>
</feature>
<feature type="transmembrane region" description="Helical" evidence="7">
    <location>
        <begin position="38"/>
        <end position="58"/>
    </location>
</feature>
<evidence type="ECO:0000313" key="10">
    <source>
        <dbReference type="Proteomes" id="UP000799779"/>
    </source>
</evidence>
<keyword evidence="10" id="KW-1185">Reference proteome</keyword>
<keyword evidence="2 7" id="KW-0812">Transmembrane</keyword>
<keyword evidence="4 7" id="KW-0472">Membrane</keyword>
<gene>
    <name evidence="9" type="ORF">P154DRAFT_498471</name>
</gene>
<comment type="similarity">
    <text evidence="5">Belongs to the SAT4 family.</text>
</comment>
<feature type="transmembrane region" description="Helical" evidence="7">
    <location>
        <begin position="126"/>
        <end position="146"/>
    </location>
</feature>
<evidence type="ECO:0000256" key="2">
    <source>
        <dbReference type="ARBA" id="ARBA00022692"/>
    </source>
</evidence>
<evidence type="ECO:0000256" key="5">
    <source>
        <dbReference type="ARBA" id="ARBA00038359"/>
    </source>
</evidence>
<dbReference type="InterPro" id="IPR049326">
    <property type="entry name" value="Rhodopsin_dom_fungi"/>
</dbReference>
<dbReference type="InterPro" id="IPR052337">
    <property type="entry name" value="SAT4-like"/>
</dbReference>
<accession>A0A6A5W6Q1</accession>
<proteinExistence type="inferred from homology"/>
<feature type="compositionally biased region" description="Basic and acidic residues" evidence="6">
    <location>
        <begin position="323"/>
        <end position="335"/>
    </location>
</feature>
<evidence type="ECO:0000256" key="4">
    <source>
        <dbReference type="ARBA" id="ARBA00023136"/>
    </source>
</evidence>
<feature type="transmembrane region" description="Helical" evidence="7">
    <location>
        <begin position="158"/>
        <end position="177"/>
    </location>
</feature>
<dbReference type="Pfam" id="PF20684">
    <property type="entry name" value="Fung_rhodopsin"/>
    <property type="match status" value="1"/>
</dbReference>
<feature type="transmembrane region" description="Helical" evidence="7">
    <location>
        <begin position="70"/>
        <end position="95"/>
    </location>
</feature>
<dbReference type="Proteomes" id="UP000799779">
    <property type="component" value="Unassembled WGS sequence"/>
</dbReference>
<feature type="domain" description="Rhodopsin" evidence="8">
    <location>
        <begin position="58"/>
        <end position="295"/>
    </location>
</feature>
<evidence type="ECO:0000256" key="3">
    <source>
        <dbReference type="ARBA" id="ARBA00022989"/>
    </source>
</evidence>
<reference evidence="9" key="1">
    <citation type="journal article" date="2020" name="Stud. Mycol.">
        <title>101 Dothideomycetes genomes: a test case for predicting lifestyles and emergence of pathogens.</title>
        <authorList>
            <person name="Haridas S."/>
            <person name="Albert R."/>
            <person name="Binder M."/>
            <person name="Bloem J."/>
            <person name="Labutti K."/>
            <person name="Salamov A."/>
            <person name="Andreopoulos B."/>
            <person name="Baker S."/>
            <person name="Barry K."/>
            <person name="Bills G."/>
            <person name="Bluhm B."/>
            <person name="Cannon C."/>
            <person name="Castanera R."/>
            <person name="Culley D."/>
            <person name="Daum C."/>
            <person name="Ezra D."/>
            <person name="Gonzalez J."/>
            <person name="Henrissat B."/>
            <person name="Kuo A."/>
            <person name="Liang C."/>
            <person name="Lipzen A."/>
            <person name="Lutzoni F."/>
            <person name="Magnuson J."/>
            <person name="Mondo S."/>
            <person name="Nolan M."/>
            <person name="Ohm R."/>
            <person name="Pangilinan J."/>
            <person name="Park H.-J."/>
            <person name="Ramirez L."/>
            <person name="Alfaro M."/>
            <person name="Sun H."/>
            <person name="Tritt A."/>
            <person name="Yoshinaga Y."/>
            <person name="Zwiers L.-H."/>
            <person name="Turgeon B."/>
            <person name="Goodwin S."/>
            <person name="Spatafora J."/>
            <person name="Crous P."/>
            <person name="Grigoriev I."/>
        </authorList>
    </citation>
    <scope>NUCLEOTIDE SEQUENCE</scope>
    <source>
        <strain evidence="9">CBS 123094</strain>
    </source>
</reference>
<feature type="transmembrane region" description="Helical" evidence="7">
    <location>
        <begin position="232"/>
        <end position="254"/>
    </location>
</feature>
<dbReference type="PANTHER" id="PTHR33048:SF158">
    <property type="entry name" value="MEMBRANE PROTEIN PTH11-LIKE, PUTATIVE-RELATED"/>
    <property type="match status" value="1"/>
</dbReference>
<feature type="transmembrane region" description="Helical" evidence="7">
    <location>
        <begin position="266"/>
        <end position="290"/>
    </location>
</feature>
<feature type="region of interest" description="Disordered" evidence="6">
    <location>
        <begin position="308"/>
        <end position="335"/>
    </location>
</feature>
<evidence type="ECO:0000256" key="7">
    <source>
        <dbReference type="SAM" id="Phobius"/>
    </source>
</evidence>
<organism evidence="9 10">
    <name type="scientific">Amniculicola lignicola CBS 123094</name>
    <dbReference type="NCBI Taxonomy" id="1392246"/>
    <lineage>
        <taxon>Eukaryota</taxon>
        <taxon>Fungi</taxon>
        <taxon>Dikarya</taxon>
        <taxon>Ascomycota</taxon>
        <taxon>Pezizomycotina</taxon>
        <taxon>Dothideomycetes</taxon>
        <taxon>Pleosporomycetidae</taxon>
        <taxon>Pleosporales</taxon>
        <taxon>Amniculicolaceae</taxon>
        <taxon>Amniculicola</taxon>
    </lineage>
</organism>
<protein>
    <recommendedName>
        <fullName evidence="8">Rhodopsin domain-containing protein</fullName>
    </recommendedName>
</protein>